<dbReference type="Gene3D" id="3.30.390.10">
    <property type="entry name" value="Enolase-like, N-terminal domain"/>
    <property type="match status" value="1"/>
</dbReference>
<comment type="caution">
    <text evidence="5">The sequence shown here is derived from an EMBL/GenBank/DDBJ whole genome shotgun (WGS) entry which is preliminary data.</text>
</comment>
<accession>A0ABU8XKC6</accession>
<evidence type="ECO:0000259" key="4">
    <source>
        <dbReference type="SMART" id="SM00922"/>
    </source>
</evidence>
<keyword evidence="2" id="KW-0479">Metal-binding</keyword>
<dbReference type="SFLD" id="SFLDG00179">
    <property type="entry name" value="mandelate_racemase"/>
    <property type="match status" value="1"/>
</dbReference>
<dbReference type="InterPro" id="IPR029017">
    <property type="entry name" value="Enolase-like_N"/>
</dbReference>
<dbReference type="InterPro" id="IPR013341">
    <property type="entry name" value="Mandelate_racemase_N_dom"/>
</dbReference>
<dbReference type="SUPFAM" id="SSF51604">
    <property type="entry name" value="Enolase C-terminal domain-like"/>
    <property type="match status" value="1"/>
</dbReference>
<sequence>MKITGIEITQHRFVFAGAPFRASWDTRPRTHWDATIVRVTTDEGLTGIGSGDLMLGFSGHEHLFVGWDPLAIERHYRVLSHLNFHYGRCWPLDLALWDLAGKIAGQPCWKLLGGLSGRVRAYASSGTLRDPGAMAEVAERYLGQGFGAMKIRFQRGRWRDDIEALEAVRARVGERLTLMVDCNQGWRMPWDTQAPWSLKDAIQVARELERLGVYWMEEPLHRGDREGMRRLRDAVDVRIAGGEMTRELHEFRELITGGCLDVLQPDVALVGGITGLRRVAYMAQEHNLIFTPHSWTNGIGVMANAQLTAAVADAPWLEFPFDPPEWDLDRRDYMLAEPVRVDADGWIVLPEAPGMGLVLDEAMLGRTRIG</sequence>
<evidence type="ECO:0000256" key="2">
    <source>
        <dbReference type="ARBA" id="ARBA00022723"/>
    </source>
</evidence>
<dbReference type="InterPro" id="IPR029065">
    <property type="entry name" value="Enolase_C-like"/>
</dbReference>
<dbReference type="SMART" id="SM00922">
    <property type="entry name" value="MR_MLE"/>
    <property type="match status" value="1"/>
</dbReference>
<dbReference type="SFLD" id="SFLDS00001">
    <property type="entry name" value="Enolase"/>
    <property type="match status" value="1"/>
</dbReference>
<protein>
    <submittedName>
        <fullName evidence="5">Mandelate racemase/muconate lactonizing enzyme family protein</fullName>
    </submittedName>
</protein>
<dbReference type="PANTHER" id="PTHR13794:SF58">
    <property type="entry name" value="MITOCHONDRIAL ENOLASE SUPERFAMILY MEMBER 1"/>
    <property type="match status" value="1"/>
</dbReference>
<dbReference type="Gene3D" id="3.20.20.120">
    <property type="entry name" value="Enolase-like C-terminal domain"/>
    <property type="match status" value="1"/>
</dbReference>
<dbReference type="Pfam" id="PF02746">
    <property type="entry name" value="MR_MLE_N"/>
    <property type="match status" value="1"/>
</dbReference>
<evidence type="ECO:0000313" key="5">
    <source>
        <dbReference type="EMBL" id="MEK0081519.1"/>
    </source>
</evidence>
<dbReference type="InterPro" id="IPR013342">
    <property type="entry name" value="Mandelate_racemase_C"/>
</dbReference>
<feature type="domain" description="Mandelate racemase/muconate lactonizing enzyme C-terminal" evidence="4">
    <location>
        <begin position="131"/>
        <end position="238"/>
    </location>
</feature>
<dbReference type="Pfam" id="PF13378">
    <property type="entry name" value="MR_MLE_C"/>
    <property type="match status" value="1"/>
</dbReference>
<name>A0ABU8XKC6_9PROT</name>
<dbReference type="InterPro" id="IPR046945">
    <property type="entry name" value="RHMD-like"/>
</dbReference>
<dbReference type="SUPFAM" id="SSF54826">
    <property type="entry name" value="Enolase N-terminal domain-like"/>
    <property type="match status" value="1"/>
</dbReference>
<organism evidence="5 6">
    <name type="scientific">Benzoatithermus flavus</name>
    <dbReference type="NCBI Taxonomy" id="3108223"/>
    <lineage>
        <taxon>Bacteria</taxon>
        <taxon>Pseudomonadati</taxon>
        <taxon>Pseudomonadota</taxon>
        <taxon>Alphaproteobacteria</taxon>
        <taxon>Geminicoccales</taxon>
        <taxon>Geminicoccaceae</taxon>
        <taxon>Benzoatithermus</taxon>
    </lineage>
</organism>
<dbReference type="PANTHER" id="PTHR13794">
    <property type="entry name" value="ENOLASE SUPERFAMILY, MANDELATE RACEMASE"/>
    <property type="match status" value="1"/>
</dbReference>
<dbReference type="EMBL" id="JBBLZC010000001">
    <property type="protein sequence ID" value="MEK0081519.1"/>
    <property type="molecule type" value="Genomic_DNA"/>
</dbReference>
<comment type="cofactor">
    <cofactor evidence="1">
        <name>Mg(2+)</name>
        <dbReference type="ChEBI" id="CHEBI:18420"/>
    </cofactor>
</comment>
<gene>
    <name evidence="5" type="ORF">U1T56_00015</name>
</gene>
<dbReference type="Proteomes" id="UP001375743">
    <property type="component" value="Unassembled WGS sequence"/>
</dbReference>
<dbReference type="CDD" id="cd03316">
    <property type="entry name" value="MR_like"/>
    <property type="match status" value="1"/>
</dbReference>
<evidence type="ECO:0000256" key="1">
    <source>
        <dbReference type="ARBA" id="ARBA00001946"/>
    </source>
</evidence>
<dbReference type="InterPro" id="IPR036849">
    <property type="entry name" value="Enolase-like_C_sf"/>
</dbReference>
<evidence type="ECO:0000313" key="6">
    <source>
        <dbReference type="Proteomes" id="UP001375743"/>
    </source>
</evidence>
<evidence type="ECO:0000256" key="3">
    <source>
        <dbReference type="ARBA" id="ARBA00022842"/>
    </source>
</evidence>
<proteinExistence type="predicted"/>
<reference evidence="5 6" key="1">
    <citation type="submission" date="2024-01" db="EMBL/GenBank/DDBJ databases">
        <title>Multi-omics insights into the function and evolution of sodium benzoate biodegradation pathways in Benzoatithermus flavus gen. nov., sp. nov. from hot spring.</title>
        <authorList>
            <person name="Hu C.-J."/>
            <person name="Li W.-J."/>
        </authorList>
    </citation>
    <scope>NUCLEOTIDE SEQUENCE [LARGE SCALE GENOMIC DNA]</scope>
    <source>
        <strain evidence="5 6">SYSU G07066</strain>
    </source>
</reference>
<keyword evidence="6" id="KW-1185">Reference proteome</keyword>
<keyword evidence="3" id="KW-0460">Magnesium</keyword>
<dbReference type="RefSeq" id="WP_418157373.1">
    <property type="nucleotide sequence ID" value="NZ_JBBLZC010000001.1"/>
</dbReference>